<evidence type="ECO:0000313" key="2">
    <source>
        <dbReference type="Proteomes" id="UP000032582"/>
    </source>
</evidence>
<protein>
    <submittedName>
        <fullName evidence="1">Uncharacterized protein</fullName>
    </submittedName>
</protein>
<dbReference type="AlphaFoldDB" id="A0A0D8LCY9"/>
<name>A0A0D8LCY9_MORMO</name>
<reference evidence="1 2" key="1">
    <citation type="submission" date="2015-02" db="EMBL/GenBank/DDBJ databases">
        <title>Whole genome shotgun sequencing of cultured foodborne pathogen.</title>
        <authorList>
            <person name="Timme R."/>
            <person name="Allard M.W."/>
            <person name="Strain E."/>
            <person name="Evans P.S."/>
            <person name="Brown E."/>
        </authorList>
    </citation>
    <scope>NUCLEOTIDE SEQUENCE [LARGE SCALE GENOMIC DNA]</scope>
    <source>
        <strain evidence="1 2">GCSL-TSO-24</strain>
    </source>
</reference>
<evidence type="ECO:0000313" key="1">
    <source>
        <dbReference type="EMBL" id="KJF79006.1"/>
    </source>
</evidence>
<dbReference type="Proteomes" id="UP000032582">
    <property type="component" value="Unassembled WGS sequence"/>
</dbReference>
<organism evidence="1 2">
    <name type="scientific">Morganella morganii</name>
    <name type="common">Proteus morganii</name>
    <dbReference type="NCBI Taxonomy" id="582"/>
    <lineage>
        <taxon>Bacteria</taxon>
        <taxon>Pseudomonadati</taxon>
        <taxon>Pseudomonadota</taxon>
        <taxon>Gammaproteobacteria</taxon>
        <taxon>Enterobacterales</taxon>
        <taxon>Morganellaceae</taxon>
        <taxon>Morganella</taxon>
    </lineage>
</organism>
<proteinExistence type="predicted"/>
<dbReference type="PATRIC" id="fig|582.24.peg.665"/>
<sequence>MSVVLEKMKKTNQTPINKINMVISFYIKDLNTMRNELNEQYNKQYLLLKKALKRGIRLNRKYPAFLQGESEEFKKSHNKCLKIANLMQRKLVNLHKRKRL</sequence>
<dbReference type="EMBL" id="JZSH01000011">
    <property type="protein sequence ID" value="KJF79006.1"/>
    <property type="molecule type" value="Genomic_DNA"/>
</dbReference>
<comment type="caution">
    <text evidence="1">The sequence shown here is derived from an EMBL/GenBank/DDBJ whole genome shotgun (WGS) entry which is preliminary data.</text>
</comment>
<accession>A0A0D8LCY9</accession>
<gene>
    <name evidence="1" type="ORF">UA45_02235</name>
</gene>